<dbReference type="PRINTS" id="PR00261">
    <property type="entry name" value="LDLRECEPTOR"/>
</dbReference>
<comment type="caution">
    <text evidence="10">The sequence shown here is derived from an EMBL/GenBank/DDBJ whole genome shotgun (WGS) entry which is preliminary data.</text>
</comment>
<reference evidence="10 11" key="1">
    <citation type="journal article" date="2017" name="Gigascience">
        <title>Genome sequence of the small brown planthopper, Laodelphax striatellus.</title>
        <authorList>
            <person name="Zhu J."/>
            <person name="Jiang F."/>
            <person name="Wang X."/>
            <person name="Yang P."/>
            <person name="Bao Y."/>
            <person name="Zhao W."/>
            <person name="Wang W."/>
            <person name="Lu H."/>
            <person name="Wang Q."/>
            <person name="Cui N."/>
            <person name="Li J."/>
            <person name="Chen X."/>
            <person name="Luo L."/>
            <person name="Yu J."/>
            <person name="Kang L."/>
            <person name="Cui F."/>
        </authorList>
    </citation>
    <scope>NUCLEOTIDE SEQUENCE [LARGE SCALE GENOMIC DNA]</scope>
    <source>
        <strain evidence="10">Lst14</strain>
    </source>
</reference>
<feature type="disulfide bond" evidence="8">
    <location>
        <begin position="129"/>
        <end position="141"/>
    </location>
</feature>
<dbReference type="InParanoid" id="A0A482WK41"/>
<keyword evidence="4" id="KW-0677">Repeat</keyword>
<accession>A0A482WK41</accession>
<evidence type="ECO:0000256" key="2">
    <source>
        <dbReference type="ARBA" id="ARBA00004308"/>
    </source>
</evidence>
<sequence>MLVFIFVLSGFMSVTSVGSSTIGSRNITKRQSCNSYSFRCDNGDCIDRLSRCDGFADCRDKSDETRALCNEMRCPQFSFRCAYGACIDTDRKCDGASDCVDGSDELLKECQSSSSQAPVALQVATPSACTRFEFQCVNGECIDKSLACDGLRNCADGSDETITQCYNIGFM</sequence>
<dbReference type="Pfam" id="PF00057">
    <property type="entry name" value="Ldl_recept_a"/>
    <property type="match status" value="3"/>
</dbReference>
<keyword evidence="9" id="KW-0732">Signal</keyword>
<dbReference type="GO" id="GO:0016192">
    <property type="term" value="P:vesicle-mediated transport"/>
    <property type="evidence" value="ECO:0007669"/>
    <property type="project" value="UniProtKB-ARBA"/>
</dbReference>
<comment type="caution">
    <text evidence="8">Lacks conserved residue(s) required for the propagation of feature annotation.</text>
</comment>
<dbReference type="CDD" id="cd00112">
    <property type="entry name" value="LDLa"/>
    <property type="match status" value="3"/>
</dbReference>
<feature type="disulfide bond" evidence="8">
    <location>
        <begin position="74"/>
        <end position="86"/>
    </location>
</feature>
<organism evidence="10 11">
    <name type="scientific">Laodelphax striatellus</name>
    <name type="common">Small brown planthopper</name>
    <name type="synonym">Delphax striatella</name>
    <dbReference type="NCBI Taxonomy" id="195883"/>
    <lineage>
        <taxon>Eukaryota</taxon>
        <taxon>Metazoa</taxon>
        <taxon>Ecdysozoa</taxon>
        <taxon>Arthropoda</taxon>
        <taxon>Hexapoda</taxon>
        <taxon>Insecta</taxon>
        <taxon>Pterygota</taxon>
        <taxon>Neoptera</taxon>
        <taxon>Paraneoptera</taxon>
        <taxon>Hemiptera</taxon>
        <taxon>Auchenorrhyncha</taxon>
        <taxon>Fulgoroidea</taxon>
        <taxon>Delphacidae</taxon>
        <taxon>Criomorphinae</taxon>
        <taxon>Laodelphax</taxon>
    </lineage>
</organism>
<keyword evidence="11" id="KW-1185">Reference proteome</keyword>
<keyword evidence="6" id="KW-0472">Membrane</keyword>
<keyword evidence="5" id="KW-1133">Transmembrane helix</keyword>
<evidence type="ECO:0000313" key="11">
    <source>
        <dbReference type="Proteomes" id="UP000291343"/>
    </source>
</evidence>
<evidence type="ECO:0000256" key="1">
    <source>
        <dbReference type="ARBA" id="ARBA00004167"/>
    </source>
</evidence>
<dbReference type="InterPro" id="IPR002172">
    <property type="entry name" value="LDrepeatLR_classA_rpt"/>
</dbReference>
<dbReference type="OrthoDB" id="2019384at2759"/>
<keyword evidence="7 8" id="KW-1015">Disulfide bond</keyword>
<dbReference type="EMBL" id="QKKF02033200">
    <property type="protein sequence ID" value="RZF33897.1"/>
    <property type="molecule type" value="Genomic_DNA"/>
</dbReference>
<protein>
    <submittedName>
        <fullName evidence="10">Uncharacterized protein</fullName>
    </submittedName>
</protein>
<dbReference type="PROSITE" id="PS50068">
    <property type="entry name" value="LDLRA_2"/>
    <property type="match status" value="3"/>
</dbReference>
<proteinExistence type="predicted"/>
<evidence type="ECO:0000313" key="10">
    <source>
        <dbReference type="EMBL" id="RZF33897.1"/>
    </source>
</evidence>
<dbReference type="SMART" id="SM00192">
    <property type="entry name" value="LDLa"/>
    <property type="match status" value="3"/>
</dbReference>
<feature type="disulfide bond" evidence="8">
    <location>
        <begin position="33"/>
        <end position="45"/>
    </location>
</feature>
<dbReference type="SUPFAM" id="SSF57424">
    <property type="entry name" value="LDL receptor-like module"/>
    <property type="match status" value="3"/>
</dbReference>
<name>A0A482WK41_LAOST</name>
<dbReference type="GO" id="GO:0012505">
    <property type="term" value="C:endomembrane system"/>
    <property type="evidence" value="ECO:0007669"/>
    <property type="project" value="UniProtKB-SubCell"/>
</dbReference>
<dbReference type="STRING" id="195883.A0A482WK41"/>
<dbReference type="AlphaFoldDB" id="A0A482WK41"/>
<dbReference type="InterPro" id="IPR023415">
    <property type="entry name" value="LDLR_class-A_CS"/>
</dbReference>
<evidence type="ECO:0000256" key="4">
    <source>
        <dbReference type="ARBA" id="ARBA00022737"/>
    </source>
</evidence>
<dbReference type="PANTHER" id="PTHR24270">
    <property type="entry name" value="LOW-DENSITY LIPOPROTEIN RECEPTOR-RELATED"/>
    <property type="match status" value="1"/>
</dbReference>
<evidence type="ECO:0000256" key="9">
    <source>
        <dbReference type="SAM" id="SignalP"/>
    </source>
</evidence>
<feature type="disulfide bond" evidence="8">
    <location>
        <begin position="40"/>
        <end position="58"/>
    </location>
</feature>
<dbReference type="InterPro" id="IPR050685">
    <property type="entry name" value="LDLR"/>
</dbReference>
<evidence type="ECO:0000256" key="8">
    <source>
        <dbReference type="PROSITE-ProRule" id="PRU00124"/>
    </source>
</evidence>
<dbReference type="GO" id="GO:0005886">
    <property type="term" value="C:plasma membrane"/>
    <property type="evidence" value="ECO:0007669"/>
    <property type="project" value="TreeGrafter"/>
</dbReference>
<dbReference type="InterPro" id="IPR036055">
    <property type="entry name" value="LDL_receptor-like_sf"/>
</dbReference>
<feature type="disulfide bond" evidence="8">
    <location>
        <begin position="81"/>
        <end position="99"/>
    </location>
</feature>
<feature type="chain" id="PRO_5019802621" evidence="9">
    <location>
        <begin position="17"/>
        <end position="171"/>
    </location>
</feature>
<keyword evidence="3" id="KW-0812">Transmembrane</keyword>
<comment type="subcellular location">
    <subcellularLocation>
        <location evidence="2">Endomembrane system</location>
    </subcellularLocation>
    <subcellularLocation>
        <location evidence="1">Membrane</location>
        <topology evidence="1">Single-pass membrane protein</topology>
    </subcellularLocation>
</comment>
<gene>
    <name evidence="10" type="ORF">LSTR_LSTR009921</name>
</gene>
<feature type="disulfide bond" evidence="8">
    <location>
        <begin position="136"/>
        <end position="154"/>
    </location>
</feature>
<evidence type="ECO:0000256" key="7">
    <source>
        <dbReference type="ARBA" id="ARBA00023157"/>
    </source>
</evidence>
<evidence type="ECO:0000256" key="5">
    <source>
        <dbReference type="ARBA" id="ARBA00022989"/>
    </source>
</evidence>
<dbReference type="Gene3D" id="4.10.400.10">
    <property type="entry name" value="Low-density Lipoprotein Receptor"/>
    <property type="match status" value="3"/>
</dbReference>
<feature type="signal peptide" evidence="9">
    <location>
        <begin position="1"/>
        <end position="16"/>
    </location>
</feature>
<evidence type="ECO:0000256" key="3">
    <source>
        <dbReference type="ARBA" id="ARBA00022692"/>
    </source>
</evidence>
<dbReference type="PROSITE" id="PS01209">
    <property type="entry name" value="LDLRA_1"/>
    <property type="match status" value="2"/>
</dbReference>
<evidence type="ECO:0000256" key="6">
    <source>
        <dbReference type="ARBA" id="ARBA00023136"/>
    </source>
</evidence>
<dbReference type="Proteomes" id="UP000291343">
    <property type="component" value="Unassembled WGS sequence"/>
</dbReference>